<evidence type="ECO:0000256" key="7">
    <source>
        <dbReference type="ARBA" id="ARBA00052971"/>
    </source>
</evidence>
<keyword evidence="5" id="KW-0521">NADP</keyword>
<evidence type="ECO:0000259" key="9">
    <source>
        <dbReference type="Pfam" id="PF07992"/>
    </source>
</evidence>
<comment type="cofactor">
    <cofactor evidence="1">
        <name>FAD</name>
        <dbReference type="ChEBI" id="CHEBI:57692"/>
    </cofactor>
</comment>
<gene>
    <name evidence="10" type="ORF">PHJA_001206700</name>
</gene>
<evidence type="ECO:0000256" key="2">
    <source>
        <dbReference type="ARBA" id="ARBA00005272"/>
    </source>
</evidence>
<comment type="caution">
    <text evidence="10">The sequence shown here is derived from an EMBL/GenBank/DDBJ whole genome shotgun (WGS) entry which is preliminary data.</text>
</comment>
<keyword evidence="4" id="KW-0274">FAD</keyword>
<dbReference type="InterPro" id="IPR051169">
    <property type="entry name" value="NADH-Q_oxidoreductase"/>
</dbReference>
<proteinExistence type="inferred from homology"/>
<feature type="domain" description="FAD/NAD(P)-binding" evidence="9">
    <location>
        <begin position="174"/>
        <end position="485"/>
    </location>
</feature>
<dbReference type="InterPro" id="IPR036188">
    <property type="entry name" value="FAD/NAD-bd_sf"/>
</dbReference>
<keyword evidence="3" id="KW-0285">Flavoprotein</keyword>
<comment type="similarity">
    <text evidence="2">Belongs to the NADH dehydrogenase family.</text>
</comment>
<evidence type="ECO:0000256" key="6">
    <source>
        <dbReference type="ARBA" id="ARBA00023002"/>
    </source>
</evidence>
<dbReference type="AlphaFoldDB" id="A0A830BV21"/>
<dbReference type="Proteomes" id="UP000653305">
    <property type="component" value="Unassembled WGS sequence"/>
</dbReference>
<accession>A0A830BV21</accession>
<dbReference type="PANTHER" id="PTHR42913:SF4">
    <property type="entry name" value="ALTERNATIVE NAD(P)H-UBIQUINONE OXIDOREDUCTASE C1, CHLOROPLASTIC_MITOCHONDRIAL"/>
    <property type="match status" value="1"/>
</dbReference>
<keyword evidence="6" id="KW-0560">Oxidoreductase</keyword>
<dbReference type="PRINTS" id="PR00368">
    <property type="entry name" value="FADPNR"/>
</dbReference>
<dbReference type="GO" id="GO:0042372">
    <property type="term" value="P:phylloquinone biosynthetic process"/>
    <property type="evidence" value="ECO:0007669"/>
    <property type="project" value="TreeGrafter"/>
</dbReference>
<evidence type="ECO:0000256" key="3">
    <source>
        <dbReference type="ARBA" id="ARBA00022630"/>
    </source>
</evidence>
<dbReference type="OrthoDB" id="5376590at2759"/>
<sequence>MLKSQQLPSAGCVYQEGSARFAVPVTPTSINHYQPPVFFSRARPFSNTRGAKTSAHIHFAHRRPVFYRRSEMALAVSSLTSLTLLSRMPLLSPTPATDSSAGIYSSGIRVSSGPIRGYFPARLEDEEPLLLVRARAEDTASFLLLMKVNFSVPVMFGLIARSWQRFVMCFLRSGGFGGLYTALRLESLDWPDGKKPQVVLVDQSEHFVFKPLLYELLSGEVDEWEIAPRFSDLLSSTGVQFLKDRVRSLHPSDHYGMDGAAATRSAGVVHLESGLLIEYDWLVLALGAETKLDVVPGAIEYALPFSTLEDALRVNEKLKALERDFFGKDSPIRVAIVGCGYSGVELAATVSERLQDRGVVQAINVDKTILSNAPPGNRESALKVLSSRNVQLLLGYFVRCIRRNAEAHNHERLVLELQPAERGIQSQEVEANLVLWTVGSKPLLPELEPSGKPVYLPLNGRGQAETDETLQVKGHPRIFAVGDSSAVRDRQGNLLPGTAQLNIDCCPRFQNLGEMMTLGRYDAAISPSFIEGLTLDGPVGHTARKIAYLIRLPTDEHRLKVGISWLTKTALESTALLQDTVTKMLSGQ</sequence>
<keyword evidence="10" id="KW-0830">Ubiquinone</keyword>
<comment type="catalytic activity">
    <reaction evidence="7">
        <text>demethylphylloquinone + NADPH + H(+) = demethylphylloquinol + NADP(+)</text>
        <dbReference type="Rhea" id="RHEA:47744"/>
        <dbReference type="ChEBI" id="CHEBI:15378"/>
        <dbReference type="ChEBI" id="CHEBI:31087"/>
        <dbReference type="ChEBI" id="CHEBI:57783"/>
        <dbReference type="ChEBI" id="CHEBI:58349"/>
        <dbReference type="ChEBI" id="CHEBI:87844"/>
        <dbReference type="EC" id="1.6.5.12"/>
    </reaction>
</comment>
<dbReference type="FunFam" id="3.50.50.100:FF:000010">
    <property type="entry name" value="Alternative NAD(P)H-ubiquinone oxidoreductase C1, chloroplastic/mitochondrial"/>
    <property type="match status" value="1"/>
</dbReference>
<dbReference type="GO" id="GO:0019646">
    <property type="term" value="P:aerobic electron transport chain"/>
    <property type="evidence" value="ECO:0007669"/>
    <property type="project" value="TreeGrafter"/>
</dbReference>
<keyword evidence="11" id="KW-1185">Reference proteome</keyword>
<dbReference type="EMBL" id="BMAC01000222">
    <property type="protein sequence ID" value="GFP90626.1"/>
    <property type="molecule type" value="Genomic_DNA"/>
</dbReference>
<dbReference type="EC" id="1.6.5.12" evidence="8"/>
<evidence type="ECO:0000256" key="8">
    <source>
        <dbReference type="ARBA" id="ARBA00066844"/>
    </source>
</evidence>
<dbReference type="SUPFAM" id="SSF51905">
    <property type="entry name" value="FAD/NAD(P)-binding domain"/>
    <property type="match status" value="1"/>
</dbReference>
<dbReference type="Pfam" id="PF07992">
    <property type="entry name" value="Pyr_redox_2"/>
    <property type="match status" value="1"/>
</dbReference>
<name>A0A830BV21_9LAMI</name>
<evidence type="ECO:0000256" key="5">
    <source>
        <dbReference type="ARBA" id="ARBA00022857"/>
    </source>
</evidence>
<evidence type="ECO:0000313" key="11">
    <source>
        <dbReference type="Proteomes" id="UP000653305"/>
    </source>
</evidence>
<evidence type="ECO:0000313" key="10">
    <source>
        <dbReference type="EMBL" id="GFP90626.1"/>
    </source>
</evidence>
<dbReference type="Gene3D" id="3.50.50.100">
    <property type="match status" value="1"/>
</dbReference>
<dbReference type="PANTHER" id="PTHR42913">
    <property type="entry name" value="APOPTOSIS-INDUCING FACTOR 1"/>
    <property type="match status" value="1"/>
</dbReference>
<reference evidence="10" key="1">
    <citation type="submission" date="2020-07" db="EMBL/GenBank/DDBJ databases">
        <title>Ethylene signaling mediates host invasion by parasitic plants.</title>
        <authorList>
            <person name="Yoshida S."/>
        </authorList>
    </citation>
    <scope>NUCLEOTIDE SEQUENCE</scope>
    <source>
        <strain evidence="10">Okayama</strain>
    </source>
</reference>
<dbReference type="InterPro" id="IPR023753">
    <property type="entry name" value="FAD/NAD-binding_dom"/>
</dbReference>
<protein>
    <recommendedName>
        <fullName evidence="8">demethylphylloquinone reductase</fullName>
        <ecNumber evidence="8">1.6.5.12</ecNumber>
    </recommendedName>
</protein>
<evidence type="ECO:0000256" key="1">
    <source>
        <dbReference type="ARBA" id="ARBA00001974"/>
    </source>
</evidence>
<dbReference type="GO" id="GO:0009507">
    <property type="term" value="C:chloroplast"/>
    <property type="evidence" value="ECO:0007669"/>
    <property type="project" value="TreeGrafter"/>
</dbReference>
<dbReference type="GO" id="GO:0003955">
    <property type="term" value="F:NAD(P)H dehydrogenase (quinone) activity"/>
    <property type="evidence" value="ECO:0007669"/>
    <property type="project" value="TreeGrafter"/>
</dbReference>
<organism evidence="10 11">
    <name type="scientific">Phtheirospermum japonicum</name>
    <dbReference type="NCBI Taxonomy" id="374723"/>
    <lineage>
        <taxon>Eukaryota</taxon>
        <taxon>Viridiplantae</taxon>
        <taxon>Streptophyta</taxon>
        <taxon>Embryophyta</taxon>
        <taxon>Tracheophyta</taxon>
        <taxon>Spermatophyta</taxon>
        <taxon>Magnoliopsida</taxon>
        <taxon>eudicotyledons</taxon>
        <taxon>Gunneridae</taxon>
        <taxon>Pentapetalae</taxon>
        <taxon>asterids</taxon>
        <taxon>lamiids</taxon>
        <taxon>Lamiales</taxon>
        <taxon>Orobanchaceae</taxon>
        <taxon>Orobanchaceae incertae sedis</taxon>
        <taxon>Phtheirospermum</taxon>
    </lineage>
</organism>
<evidence type="ECO:0000256" key="4">
    <source>
        <dbReference type="ARBA" id="ARBA00022827"/>
    </source>
</evidence>